<gene>
    <name evidence="2" type="ORF">ACFQ1G_06865</name>
</gene>
<dbReference type="RefSeq" id="WP_380737889.1">
    <property type="nucleotide sequence ID" value="NZ_JBHTJP010000032.1"/>
</dbReference>
<accession>A0ABW3IER3</accession>
<evidence type="ECO:0008006" key="4">
    <source>
        <dbReference type="Google" id="ProtNLM"/>
    </source>
</evidence>
<evidence type="ECO:0000256" key="1">
    <source>
        <dbReference type="SAM" id="SignalP"/>
    </source>
</evidence>
<dbReference type="EMBL" id="JBHTJP010000032">
    <property type="protein sequence ID" value="MFD0976506.1"/>
    <property type="molecule type" value="Genomic_DNA"/>
</dbReference>
<organism evidence="2 3">
    <name type="scientific">Salinimicrobium gaetbulicola</name>
    <dbReference type="NCBI Taxonomy" id="999702"/>
    <lineage>
        <taxon>Bacteria</taxon>
        <taxon>Pseudomonadati</taxon>
        <taxon>Bacteroidota</taxon>
        <taxon>Flavobacteriia</taxon>
        <taxon>Flavobacteriales</taxon>
        <taxon>Flavobacteriaceae</taxon>
        <taxon>Salinimicrobium</taxon>
    </lineage>
</organism>
<proteinExistence type="predicted"/>
<evidence type="ECO:0000313" key="2">
    <source>
        <dbReference type="EMBL" id="MFD0976506.1"/>
    </source>
</evidence>
<feature type="signal peptide" evidence="1">
    <location>
        <begin position="1"/>
        <end position="30"/>
    </location>
</feature>
<keyword evidence="1" id="KW-0732">Signal</keyword>
<dbReference type="SUPFAM" id="SSF50242">
    <property type="entry name" value="TIMP-like"/>
    <property type="match status" value="1"/>
</dbReference>
<name>A0ABW3IER3_9FLAO</name>
<evidence type="ECO:0000313" key="3">
    <source>
        <dbReference type="Proteomes" id="UP001597100"/>
    </source>
</evidence>
<reference evidence="3" key="1">
    <citation type="journal article" date="2019" name="Int. J. Syst. Evol. Microbiol.">
        <title>The Global Catalogue of Microorganisms (GCM) 10K type strain sequencing project: providing services to taxonomists for standard genome sequencing and annotation.</title>
        <authorList>
            <consortium name="The Broad Institute Genomics Platform"/>
            <consortium name="The Broad Institute Genome Sequencing Center for Infectious Disease"/>
            <person name="Wu L."/>
            <person name="Ma J."/>
        </authorList>
    </citation>
    <scope>NUCLEOTIDE SEQUENCE [LARGE SCALE GENOMIC DNA]</scope>
    <source>
        <strain evidence="3">CCUG 60898</strain>
    </source>
</reference>
<keyword evidence="3" id="KW-1185">Reference proteome</keyword>
<dbReference type="Proteomes" id="UP001597100">
    <property type="component" value="Unassembled WGS sequence"/>
</dbReference>
<protein>
    <recommendedName>
        <fullName evidence="4">Tissue inhibitor of metalloproteinase</fullName>
    </recommendedName>
</protein>
<comment type="caution">
    <text evidence="2">The sequence shown here is derived from an EMBL/GenBank/DDBJ whole genome shotgun (WGS) entry which is preliminary data.</text>
</comment>
<sequence>MIKNFISKAMMRPAQILILIFMLQSAPALACDCASMEDHDKLIEDSFSYYEEIFIGKIVKDANGLRIEVKEVFKGSLNVGQVLKPGYEGSSCDYYFAEEGDGLFYGLVSGKSFYASICSPTRMFKRPYLYPPPPPPFPGHEVDEKTAEQKMKEYEDKERKRLLYEIEELRKK</sequence>
<feature type="chain" id="PRO_5046951251" description="Tissue inhibitor of metalloproteinase" evidence="1">
    <location>
        <begin position="31"/>
        <end position="172"/>
    </location>
</feature>
<dbReference type="InterPro" id="IPR008993">
    <property type="entry name" value="TIMP-like_OB-fold"/>
</dbReference>